<dbReference type="InterPro" id="IPR042097">
    <property type="entry name" value="Aminopeptidase_N-like_N_sf"/>
</dbReference>
<keyword evidence="16" id="KW-1185">Reference proteome</keyword>
<dbReference type="FunFam" id="1.25.50.20:FF:000002">
    <property type="entry name" value="Aminopeptidase"/>
    <property type="match status" value="1"/>
</dbReference>
<dbReference type="InterPro" id="IPR014782">
    <property type="entry name" value="Peptidase_M1_dom"/>
</dbReference>
<dbReference type="GO" id="GO:0016020">
    <property type="term" value="C:membrane"/>
    <property type="evidence" value="ECO:0007669"/>
    <property type="project" value="TreeGrafter"/>
</dbReference>
<dbReference type="GO" id="GO:0043171">
    <property type="term" value="P:peptide catabolic process"/>
    <property type="evidence" value="ECO:0007669"/>
    <property type="project" value="TreeGrafter"/>
</dbReference>
<evidence type="ECO:0000256" key="11">
    <source>
        <dbReference type="RuleBase" id="RU364040"/>
    </source>
</evidence>
<dbReference type="Gene3D" id="2.60.40.1910">
    <property type="match status" value="1"/>
</dbReference>
<sequence length="848" mass="97678">MIDGISQVIYIKATNSPKRVHLKPVNYTLRFEPIFSNFTFLASEVLDAYVKKPTNTIRLDAAELLIKKCSVMYGENTINAKTKLDKKTESLTIHLPKKISGRVKILIEFSGILNDRLVGFYRSKYLDKSGKIKYLATTQFEAADARRAFPCVDEPEAKATFDITIIAEKHHTAISNMNLVSKRQMGSKIEYKFARTPIMSTYLLYLGVGEFEFLTSKQGKVQYRIVTTKGNSKKGRFALDLCKRLVASYEKYFGIKYPLPKLDLIAVPDFASGAMENWGAITFRETILLYDPKTSSTQTKQFIAEVVSHELAHQWFGNLVTMKWWNDLWLNESFATFMATKFVDRFYPKWKLWDQFLEDTMNTAMGLDALHSSHPIDVKVKLPSEIREIFDAISYDKGGCVLRMLEHYVGEDKFRQGLRAYLKKYSYQNAKGDDLWNEIGKAARMPVRAMVNSWIGQVGFPLVEVQTKNSTLILSQKRFVLEKKGKQNGLWYIPVSIKSGKKTITKLVTKRQEYLRFNANDIVVNSGRPGFYRVKYSQDLLYNLKSMIVAKEISHVDRWAAQNDLFALCVSGDEQSQTYLEFADAYENEDDYIAISNVASNLFSLYLRTIDEPFSYMIKNIAHEFFKKVFYRLGWDAKKNEPHTNALLRAQVIGALGRLDDEEIIDEANKRFVKYMKDSSSLNPDIQGTVFSIAAWNGDSRTYAKLLALYRKAKSQEEKMRFLSAMCSFKDPKLLLRTLKFSQTDEVRSQNMHLPVVQTAANYYGKNILWPWLKQNWKRIRVKVGAGSPLLNRIIASISAVATDKMEQEIRSFFRSNPTPGTERTLEQTLERIRINNAFLNRMRREYA</sequence>
<dbReference type="InterPro" id="IPR050344">
    <property type="entry name" value="Peptidase_M1_aminopeptidases"/>
</dbReference>
<dbReference type="InterPro" id="IPR034016">
    <property type="entry name" value="M1_APN-typ"/>
</dbReference>
<dbReference type="Pfam" id="PF01433">
    <property type="entry name" value="Peptidase_M1"/>
    <property type="match status" value="1"/>
</dbReference>
<evidence type="ECO:0000256" key="10">
    <source>
        <dbReference type="PIRSR" id="PIRSR634016-4"/>
    </source>
</evidence>
<dbReference type="EC" id="3.4.11.-" evidence="11"/>
<evidence type="ECO:0000256" key="3">
    <source>
        <dbReference type="ARBA" id="ARBA00022670"/>
    </source>
</evidence>
<proteinExistence type="inferred from homology"/>
<dbReference type="FunFam" id="1.10.390.10:FF:000006">
    <property type="entry name" value="Puromycin-sensitive aminopeptidase"/>
    <property type="match status" value="1"/>
</dbReference>
<evidence type="ECO:0000256" key="4">
    <source>
        <dbReference type="ARBA" id="ARBA00022723"/>
    </source>
</evidence>
<accession>V6ASY4</accession>
<dbReference type="GO" id="GO:0070006">
    <property type="term" value="F:metalloaminopeptidase activity"/>
    <property type="evidence" value="ECO:0007669"/>
    <property type="project" value="TreeGrafter"/>
</dbReference>
<dbReference type="GO" id="GO:0005737">
    <property type="term" value="C:cytoplasm"/>
    <property type="evidence" value="ECO:0007669"/>
    <property type="project" value="TreeGrafter"/>
</dbReference>
<feature type="binding site" evidence="9">
    <location>
        <position position="309"/>
    </location>
    <ligand>
        <name>Zn(2+)</name>
        <dbReference type="ChEBI" id="CHEBI:29105"/>
        <note>catalytic</note>
    </ligand>
</feature>
<dbReference type="PANTHER" id="PTHR11533:SF174">
    <property type="entry name" value="PUROMYCIN-SENSITIVE AMINOPEPTIDASE-RELATED"/>
    <property type="match status" value="1"/>
</dbReference>
<comment type="caution">
    <text evidence="15">The sequence shown here is derived from an EMBL/GenBank/DDBJ whole genome shotgun (WGS) entry which is preliminary data.</text>
</comment>
<dbReference type="InterPro" id="IPR024571">
    <property type="entry name" value="ERAP1-like_C_dom"/>
</dbReference>
<dbReference type="CDD" id="cd09601">
    <property type="entry name" value="M1_APN-Q_like"/>
    <property type="match status" value="1"/>
</dbReference>
<dbReference type="GO" id="GO:0008270">
    <property type="term" value="F:zinc ion binding"/>
    <property type="evidence" value="ECO:0007669"/>
    <property type="project" value="UniProtKB-UniRule"/>
</dbReference>
<comment type="cofactor">
    <cofactor evidence="9 11">
        <name>Zn(2+)</name>
        <dbReference type="ChEBI" id="CHEBI:29105"/>
    </cofactor>
    <text evidence="9 11">Binds 1 zinc ion per subunit.</text>
</comment>
<keyword evidence="2 11" id="KW-0031">Aminopeptidase</keyword>
<dbReference type="GO" id="GO:0006508">
    <property type="term" value="P:proteolysis"/>
    <property type="evidence" value="ECO:0007669"/>
    <property type="project" value="UniProtKB-KW"/>
</dbReference>
<keyword evidence="4 9" id="KW-0479">Metal-binding</keyword>
<dbReference type="Pfam" id="PF17900">
    <property type="entry name" value="Peptidase_M1_N"/>
    <property type="match status" value="1"/>
</dbReference>
<dbReference type="SUPFAM" id="SSF63737">
    <property type="entry name" value="Leukotriene A4 hydrolase N-terminal domain"/>
    <property type="match status" value="1"/>
</dbReference>
<feature type="active site" description="Proton acceptor" evidence="8">
    <location>
        <position position="310"/>
    </location>
</feature>
<evidence type="ECO:0000256" key="7">
    <source>
        <dbReference type="ARBA" id="ARBA00023049"/>
    </source>
</evidence>
<dbReference type="GO" id="GO:0042277">
    <property type="term" value="F:peptide binding"/>
    <property type="evidence" value="ECO:0007669"/>
    <property type="project" value="TreeGrafter"/>
</dbReference>
<dbReference type="STRING" id="1407055.NITUZ_30444"/>
<protein>
    <recommendedName>
        <fullName evidence="11">Aminopeptidase</fullName>
        <ecNumber evidence="11">3.4.11.-</ecNumber>
    </recommendedName>
</protein>
<evidence type="ECO:0000313" key="15">
    <source>
        <dbReference type="EMBL" id="CDI05752.1"/>
    </source>
</evidence>
<reference evidence="15 16" key="1">
    <citation type="journal article" date="2013" name="PLoS ONE">
        <title>Enrichment and Genome Sequence of the Group I.1a Ammonia-Oxidizing Archaeon ?Ca. Nitrosotenuis uzonensis? Representing a Clade Globally.</title>
        <authorList>
            <person name="Lebedeva E.V."/>
            <person name="Hatzenpichler R."/>
            <person name="Pelletier E."/>
            <person name="Schuster N."/>
            <person name="Hauzmayer S."/>
            <person name="Bulaev A."/>
            <person name="Grigor'eva N.V."/>
            <person name="Galushko A."/>
            <person name="Schmid M."/>
            <person name="Palatinszky M."/>
            <person name="Le Paslier D."/>
            <person name="Daims H."/>
            <person name="Wagner M."/>
        </authorList>
    </citation>
    <scope>NUCLEOTIDE SEQUENCE [LARGE SCALE GENOMIC DNA]</scope>
    <source>
        <strain evidence="15 16">N4</strain>
    </source>
</reference>
<feature type="domain" description="Aminopeptidase N-like N-terminal" evidence="14">
    <location>
        <begin position="23"/>
        <end position="203"/>
    </location>
</feature>
<evidence type="ECO:0000256" key="9">
    <source>
        <dbReference type="PIRSR" id="PIRSR634016-3"/>
    </source>
</evidence>
<dbReference type="Proteomes" id="UP000018159">
    <property type="component" value="Unassembled WGS sequence"/>
</dbReference>
<dbReference type="AlphaFoldDB" id="V6ASY4"/>
<evidence type="ECO:0000256" key="6">
    <source>
        <dbReference type="ARBA" id="ARBA00022833"/>
    </source>
</evidence>
<dbReference type="InterPro" id="IPR027268">
    <property type="entry name" value="Peptidase_M4/M1_CTD_sf"/>
</dbReference>
<dbReference type="RefSeq" id="WP_244443813.1">
    <property type="nucleotide sequence ID" value="NZ_CBTY010000008.1"/>
</dbReference>
<evidence type="ECO:0000259" key="12">
    <source>
        <dbReference type="Pfam" id="PF01433"/>
    </source>
</evidence>
<evidence type="ECO:0000256" key="2">
    <source>
        <dbReference type="ARBA" id="ARBA00022438"/>
    </source>
</evidence>
<dbReference type="Pfam" id="PF11838">
    <property type="entry name" value="ERAP1_C"/>
    <property type="match status" value="1"/>
</dbReference>
<feature type="binding site" evidence="9">
    <location>
        <position position="313"/>
    </location>
    <ligand>
        <name>Zn(2+)</name>
        <dbReference type="ChEBI" id="CHEBI:29105"/>
        <note>catalytic</note>
    </ligand>
</feature>
<feature type="site" description="Transition state stabilizer" evidence="10">
    <location>
        <position position="395"/>
    </location>
</feature>
<dbReference type="InterPro" id="IPR045357">
    <property type="entry name" value="Aminopeptidase_N-like_N"/>
</dbReference>
<evidence type="ECO:0000256" key="5">
    <source>
        <dbReference type="ARBA" id="ARBA00022801"/>
    </source>
</evidence>
<name>V6ASY4_9ARCH</name>
<evidence type="ECO:0000259" key="13">
    <source>
        <dbReference type="Pfam" id="PF11838"/>
    </source>
</evidence>
<dbReference type="PANTHER" id="PTHR11533">
    <property type="entry name" value="PROTEASE M1 ZINC METALLOPROTEASE"/>
    <property type="match status" value="1"/>
</dbReference>
<dbReference type="InterPro" id="IPR001930">
    <property type="entry name" value="Peptidase_M1"/>
</dbReference>
<feature type="domain" description="ERAP1-like C-terminal" evidence="13">
    <location>
        <begin position="522"/>
        <end position="834"/>
    </location>
</feature>
<dbReference type="EMBL" id="CBTY010000008">
    <property type="protein sequence ID" value="CDI05752.1"/>
    <property type="molecule type" value="Genomic_DNA"/>
</dbReference>
<feature type="domain" description="Peptidase M1 membrane alanine aminopeptidase" evidence="12">
    <location>
        <begin position="237"/>
        <end position="454"/>
    </location>
</feature>
<dbReference type="SUPFAM" id="SSF55486">
    <property type="entry name" value="Metalloproteases ('zincins'), catalytic domain"/>
    <property type="match status" value="1"/>
</dbReference>
<keyword evidence="3 11" id="KW-0645">Protease</keyword>
<evidence type="ECO:0000259" key="14">
    <source>
        <dbReference type="Pfam" id="PF17900"/>
    </source>
</evidence>
<dbReference type="Gene3D" id="1.25.50.20">
    <property type="match status" value="1"/>
</dbReference>
<feature type="binding site" evidence="9">
    <location>
        <position position="332"/>
    </location>
    <ligand>
        <name>Zn(2+)</name>
        <dbReference type="ChEBI" id="CHEBI:29105"/>
        <note>catalytic</note>
    </ligand>
</feature>
<dbReference type="Gene3D" id="2.60.40.1730">
    <property type="entry name" value="tricorn interacting facor f3 domain"/>
    <property type="match status" value="1"/>
</dbReference>
<keyword evidence="5 11" id="KW-0378">Hydrolase</keyword>
<gene>
    <name evidence="15" type="ORF">NITUZ_30444</name>
</gene>
<dbReference type="Gene3D" id="1.10.390.10">
    <property type="entry name" value="Neutral Protease Domain 2"/>
    <property type="match status" value="1"/>
</dbReference>
<keyword evidence="6 9" id="KW-0862">Zinc</keyword>
<evidence type="ECO:0000313" key="16">
    <source>
        <dbReference type="Proteomes" id="UP000018159"/>
    </source>
</evidence>
<evidence type="ECO:0000256" key="8">
    <source>
        <dbReference type="PIRSR" id="PIRSR634016-1"/>
    </source>
</evidence>
<comment type="similarity">
    <text evidence="1 11">Belongs to the peptidase M1 family.</text>
</comment>
<evidence type="ECO:0000256" key="1">
    <source>
        <dbReference type="ARBA" id="ARBA00010136"/>
    </source>
</evidence>
<organism evidence="15 16">
    <name type="scientific">Candidatus Nitrosotenuis uzonensis</name>
    <dbReference type="NCBI Taxonomy" id="1407055"/>
    <lineage>
        <taxon>Archaea</taxon>
        <taxon>Nitrososphaerota</taxon>
        <taxon>Candidatus Nitrosotenuis</taxon>
    </lineage>
</organism>
<dbReference type="PRINTS" id="PR00756">
    <property type="entry name" value="ALADIPTASE"/>
</dbReference>
<keyword evidence="7 11" id="KW-0482">Metalloprotease</keyword>
<dbReference type="GO" id="GO:0005615">
    <property type="term" value="C:extracellular space"/>
    <property type="evidence" value="ECO:0007669"/>
    <property type="project" value="TreeGrafter"/>
</dbReference>